<proteinExistence type="predicted"/>
<name>A0A915U0D9_9BACT</name>
<dbReference type="EMBL" id="AP024233">
    <property type="protein sequence ID" value="BCO08475.1"/>
    <property type="molecule type" value="Genomic_DNA"/>
</dbReference>
<dbReference type="AlphaFoldDB" id="A0A915U0D9"/>
<evidence type="ECO:0000313" key="3">
    <source>
        <dbReference type="Proteomes" id="UP001063350"/>
    </source>
</evidence>
<evidence type="ECO:0000256" key="1">
    <source>
        <dbReference type="SAM" id="MobiDB-lite"/>
    </source>
</evidence>
<keyword evidence="3" id="KW-1185">Reference proteome</keyword>
<reference evidence="2" key="1">
    <citation type="submission" date="2020-12" db="EMBL/GenBank/DDBJ databases">
        <title>Desulfobium dissulfuricans gen. nov., sp. nov., a novel mesophilic, sulfate-reducing bacterium isolated from a deep-sea hydrothermal vent.</title>
        <authorList>
            <person name="Hashimoto Y."/>
            <person name="Tame A."/>
            <person name="Sawayama S."/>
            <person name="Miyazaki J."/>
            <person name="Takai K."/>
            <person name="Nakagawa S."/>
        </authorList>
    </citation>
    <scope>NUCLEOTIDE SEQUENCE</scope>
    <source>
        <strain evidence="2">GF1</strain>
    </source>
</reference>
<accession>A0A915U0D9</accession>
<gene>
    <name evidence="2" type="ORF">GF1_08510</name>
</gene>
<protein>
    <submittedName>
        <fullName evidence="2">Uncharacterized protein</fullName>
    </submittedName>
</protein>
<sequence length="156" mass="17176">MKDWTLVLMPLWSLALGVFLVMMTTATGDSTRYPVISMPQWHFSQPPVPGVRNRPGTGKTDPSNQTVRVSPFAYENNSATEVSEEKELPPLKLTLIAVAGAKKICRINGQLFSEGQPGDGFQVTRIDDTHVEIIFDADQQPAVLYLNTPGMTTDVQ</sequence>
<dbReference type="KEGG" id="ddu:GF1_08510"/>
<evidence type="ECO:0000313" key="2">
    <source>
        <dbReference type="EMBL" id="BCO08475.1"/>
    </source>
</evidence>
<dbReference type="Proteomes" id="UP001063350">
    <property type="component" value="Chromosome"/>
</dbReference>
<dbReference type="RefSeq" id="WP_267928382.1">
    <property type="nucleotide sequence ID" value="NZ_AP024233.1"/>
</dbReference>
<feature type="region of interest" description="Disordered" evidence="1">
    <location>
        <begin position="46"/>
        <end position="66"/>
    </location>
</feature>
<organism evidence="2 3">
    <name type="scientific">Desulfolithobacter dissulfuricans</name>
    <dbReference type="NCBI Taxonomy" id="2795293"/>
    <lineage>
        <taxon>Bacteria</taxon>
        <taxon>Pseudomonadati</taxon>
        <taxon>Thermodesulfobacteriota</taxon>
        <taxon>Desulfobulbia</taxon>
        <taxon>Desulfobulbales</taxon>
        <taxon>Desulfobulbaceae</taxon>
        <taxon>Desulfolithobacter</taxon>
    </lineage>
</organism>